<proteinExistence type="predicted"/>
<evidence type="ECO:0000313" key="3">
    <source>
        <dbReference type="EMBL" id="SFI89901.1"/>
    </source>
</evidence>
<gene>
    <name evidence="3" type="ORF">SAMN05421753_113108</name>
</gene>
<feature type="compositionally biased region" description="Polar residues" evidence="1">
    <location>
        <begin position="637"/>
        <end position="661"/>
    </location>
</feature>
<feature type="compositionally biased region" description="Low complexity" evidence="1">
    <location>
        <begin position="778"/>
        <end position="788"/>
    </location>
</feature>
<feature type="region of interest" description="Disordered" evidence="1">
    <location>
        <begin position="456"/>
        <end position="881"/>
    </location>
</feature>
<reference evidence="4" key="1">
    <citation type="submission" date="2016-10" db="EMBL/GenBank/DDBJ databases">
        <authorList>
            <person name="Varghese N."/>
            <person name="Submissions S."/>
        </authorList>
    </citation>
    <scope>NUCLEOTIDE SEQUENCE [LARGE SCALE GENOMIC DNA]</scope>
    <source>
        <strain evidence="4">DSM 26348</strain>
    </source>
</reference>
<feature type="chain" id="PRO_5011543836" evidence="2">
    <location>
        <begin position="25"/>
        <end position="881"/>
    </location>
</feature>
<dbReference type="Proteomes" id="UP000199518">
    <property type="component" value="Unassembled WGS sequence"/>
</dbReference>
<dbReference type="EMBL" id="FOQD01000013">
    <property type="protein sequence ID" value="SFI89901.1"/>
    <property type="molecule type" value="Genomic_DNA"/>
</dbReference>
<protein>
    <submittedName>
        <fullName evidence="3">YXWGXW repeat-containing protein</fullName>
    </submittedName>
</protein>
<keyword evidence="2" id="KW-0732">Signal</keyword>
<feature type="compositionally biased region" description="Polar residues" evidence="1">
    <location>
        <begin position="595"/>
        <end position="610"/>
    </location>
</feature>
<dbReference type="OrthoDB" id="273229at2"/>
<feature type="compositionally biased region" description="Gly residues" evidence="1">
    <location>
        <begin position="763"/>
        <end position="777"/>
    </location>
</feature>
<dbReference type="AlphaFoldDB" id="A0A1I3LYM9"/>
<feature type="compositionally biased region" description="Gly residues" evidence="1">
    <location>
        <begin position="843"/>
        <end position="881"/>
    </location>
</feature>
<evidence type="ECO:0000313" key="4">
    <source>
        <dbReference type="Proteomes" id="UP000199518"/>
    </source>
</evidence>
<evidence type="ECO:0000256" key="1">
    <source>
        <dbReference type="SAM" id="MobiDB-lite"/>
    </source>
</evidence>
<feature type="signal peptide" evidence="2">
    <location>
        <begin position="1"/>
        <end position="24"/>
    </location>
</feature>
<feature type="compositionally biased region" description="Gly residues" evidence="1">
    <location>
        <begin position="789"/>
        <end position="803"/>
    </location>
</feature>
<feature type="compositionally biased region" description="Polar residues" evidence="1">
    <location>
        <begin position="549"/>
        <end position="558"/>
    </location>
</feature>
<name>A0A1I3LYM9_9PLAN</name>
<keyword evidence="4" id="KW-1185">Reference proteome</keyword>
<dbReference type="RefSeq" id="WP_092052447.1">
    <property type="nucleotide sequence ID" value="NZ_FOQD01000013.1"/>
</dbReference>
<feature type="compositionally biased region" description="Low complexity" evidence="1">
    <location>
        <begin position="691"/>
        <end position="704"/>
    </location>
</feature>
<evidence type="ECO:0000256" key="2">
    <source>
        <dbReference type="SAM" id="SignalP"/>
    </source>
</evidence>
<sequence length="881" mass="93385">MRQFQWKTWSAVALLSASTTMAQAQNSPAPPAPQSVDQQQDQIEQDGLEILTRGPLHEAFAQQVADASRQGAIVNKEPPAPINELPPDMQPEGNNIQWIPGYWAWDEDRSDYIWISGLWRDVPPGQRWVPGSWVQADGGFRWISGFWTGADVQEVSYYPEPPATQEHGPNSPSPGANHFWIPGQWQYSNNDYQWQPGYWAESQQNWTWVPSYYYWTPNGYVYTAGYWDYPPTTRGTIFSPVYAQGYYANRSYTPRSVVPVGPMLTSLFVRPGYRNYYYGNYYGNNYTTAGYSPWISAPNNWNNGYFYDPMWSYYRYNGGGNGFNQLYGWNQFYMNNPGMRPPATWAQAQAMNINQFNGGNFGNGISPQMVMNQAVLAYSLNRITRNNGNSGFGGNQFGTFRQVSNDQRQQINQNVTQIREVQAARARVDQSVGFRGQNGKGDAGARAQLALPKVEGADVNTRAGARADTQPQSGKLPAPPKVQTHGQDRLNQALPDKSPELEGEARERAQKQRHELDQRVQQGSAGNRSGQDQQGNRNRPNAGDKGNNDPANKNQPGDNANKPGMNQDRPQGDNPPDRKPGANPNANPPTKNPGVNPSPNSPMGNQGNKPNTPPDRNPGANPQDRNPGANPNGNPPKHNSGSNPNTNPMGNQGDKPNTPQDRNPGANPNPNRNPGANPNPNAPGANPPNRNPGAGANPGAGSNPQGRINQETRKPITPPGGLDSQGRPDRTSGSMPGAGPHNPNDLPGNAPGTGPRNPAVPGSGIGPAGGSAGGNAPGPGSRQPAVPGSGIGPAGGSAGGNAPGVGSRQPAVQGSGIGPAGGRAGGNAPSAAPRAPANPNSGIGSGGSVPGGVKGNQGGNQGGGNPGGGNPGGGKRPGPGN</sequence>
<feature type="compositionally biased region" description="Low complexity" evidence="1">
    <location>
        <begin position="826"/>
        <end position="842"/>
    </location>
</feature>
<feature type="compositionally biased region" description="Low complexity" evidence="1">
    <location>
        <begin position="626"/>
        <end position="636"/>
    </location>
</feature>
<feature type="compositionally biased region" description="Gly residues" evidence="1">
    <location>
        <begin position="815"/>
        <end position="825"/>
    </location>
</feature>
<feature type="compositionally biased region" description="Basic and acidic residues" evidence="1">
    <location>
        <begin position="497"/>
        <end position="518"/>
    </location>
</feature>
<accession>A0A1I3LYM9</accession>
<dbReference type="STRING" id="1576369.SAMN05421753_113108"/>
<feature type="compositionally biased region" description="Low complexity" evidence="1">
    <location>
        <begin position="662"/>
        <end position="684"/>
    </location>
</feature>
<feature type="compositionally biased region" description="Polar residues" evidence="1">
    <location>
        <begin position="519"/>
        <end position="539"/>
    </location>
</feature>
<organism evidence="3 4">
    <name type="scientific">Planctomicrobium piriforme</name>
    <dbReference type="NCBI Taxonomy" id="1576369"/>
    <lineage>
        <taxon>Bacteria</taxon>
        <taxon>Pseudomonadati</taxon>
        <taxon>Planctomycetota</taxon>
        <taxon>Planctomycetia</taxon>
        <taxon>Planctomycetales</taxon>
        <taxon>Planctomycetaceae</taxon>
        <taxon>Planctomicrobium</taxon>
    </lineage>
</organism>